<protein>
    <submittedName>
        <fullName evidence="2">AAA family ATPase</fullName>
    </submittedName>
</protein>
<dbReference type="Gene3D" id="3.40.50.300">
    <property type="entry name" value="P-loop containing nucleotide triphosphate hydrolases"/>
    <property type="match status" value="1"/>
</dbReference>
<organism evidence="2">
    <name type="scientific">Wolbachia endosymbiont of Armadillidium arcangelii</name>
    <dbReference type="NCBI Taxonomy" id="3158571"/>
    <lineage>
        <taxon>Bacteria</taxon>
        <taxon>Pseudomonadati</taxon>
        <taxon>Pseudomonadota</taxon>
        <taxon>Alphaproteobacteria</taxon>
        <taxon>Rickettsiales</taxon>
        <taxon>Anaplasmataceae</taxon>
        <taxon>Wolbachieae</taxon>
        <taxon>Wolbachia</taxon>
    </lineage>
</organism>
<dbReference type="Pfam" id="PF13481">
    <property type="entry name" value="AAA_25"/>
    <property type="match status" value="1"/>
</dbReference>
<proteinExistence type="predicted"/>
<dbReference type="AlphaFoldDB" id="A0AAU7Q3F4"/>
<evidence type="ECO:0000259" key="1">
    <source>
        <dbReference type="SMART" id="SM00382"/>
    </source>
</evidence>
<dbReference type="InterPro" id="IPR003593">
    <property type="entry name" value="AAA+_ATPase"/>
</dbReference>
<dbReference type="EMBL" id="CP157942">
    <property type="protein sequence ID" value="XBS67257.1"/>
    <property type="molecule type" value="Genomic_DNA"/>
</dbReference>
<dbReference type="SMART" id="SM00382">
    <property type="entry name" value="AAA"/>
    <property type="match status" value="1"/>
</dbReference>
<evidence type="ECO:0000313" key="2">
    <source>
        <dbReference type="EMBL" id="XBS67257.1"/>
    </source>
</evidence>
<reference evidence="2" key="1">
    <citation type="submission" date="2024-06" db="EMBL/GenBank/DDBJ databases">
        <authorList>
            <person name="Dussert Y."/>
            <person name="Peccoud J."/>
            <person name="Pigeault R."/>
        </authorList>
    </citation>
    <scope>NUCLEOTIDE SEQUENCE</scope>
    <source>
        <strain evidence="2">WArc</strain>
    </source>
</reference>
<name>A0AAU7Q3F4_9RICK</name>
<sequence length="302" mass="34057">MPDKDEKYAEKIAAELANLGILHSIPEGYEEGIDVKQLFASNQKNIQAFPARQYLKDKSPLPKDIISPRILTPGGMLLLGGAPKVGKTDLLLSWLAYMSAGLPFLGMVPAKPLKIFYLQTDIEYHYIKERLQQLEFDEKSLELVSENLIITPKTKLLLDSEGVEKIGNIMAKTLNVKEVDIIAIDTLRSIFDFNKYKEENSNSSMFCFLKDRVEKLRAMTNPRCGIILTHNTKKVSKRSLSEEPFQSFSGASALRSLYTSGVMMMKDNEQHKLIFELRNGESIPAMQISKVNSQWRSTCATS</sequence>
<dbReference type="InterPro" id="IPR027417">
    <property type="entry name" value="P-loop_NTPase"/>
</dbReference>
<accession>A0AAU7Q3F4</accession>
<gene>
    <name evidence="2" type="ORF">ABLO99_00735</name>
</gene>
<dbReference type="SUPFAM" id="SSF52540">
    <property type="entry name" value="P-loop containing nucleoside triphosphate hydrolases"/>
    <property type="match status" value="1"/>
</dbReference>
<feature type="domain" description="AAA+ ATPase" evidence="1">
    <location>
        <begin position="73"/>
        <end position="269"/>
    </location>
</feature>
<dbReference type="RefSeq" id="WP_349967793.1">
    <property type="nucleotide sequence ID" value="NZ_CP157942.1"/>
</dbReference>